<accession>L9ZLU3</accession>
<keyword evidence="1" id="KW-0472">Membrane</keyword>
<gene>
    <name evidence="2" type="ORF">C484_18732</name>
</gene>
<dbReference type="STRING" id="1230458.C484_18732"/>
<dbReference type="InterPro" id="IPR021683">
    <property type="entry name" value="DUF3267"/>
</dbReference>
<dbReference type="Proteomes" id="UP000011648">
    <property type="component" value="Unassembled WGS sequence"/>
</dbReference>
<dbReference type="AlphaFoldDB" id="L9ZLU3"/>
<comment type="caution">
    <text evidence="2">The sequence shown here is derived from an EMBL/GenBank/DDBJ whole genome shotgun (WGS) entry which is preliminary data.</text>
</comment>
<dbReference type="Pfam" id="PF11667">
    <property type="entry name" value="DUF3267"/>
    <property type="match status" value="1"/>
</dbReference>
<proteinExistence type="predicted"/>
<reference evidence="2 3" key="1">
    <citation type="journal article" date="2014" name="PLoS Genet.">
        <title>Phylogenetically driven sequencing of extremely halophilic archaea reveals strategies for static and dynamic osmo-response.</title>
        <authorList>
            <person name="Becker E.A."/>
            <person name="Seitzer P.M."/>
            <person name="Tritt A."/>
            <person name="Larsen D."/>
            <person name="Krusor M."/>
            <person name="Yao A.I."/>
            <person name="Wu D."/>
            <person name="Madern D."/>
            <person name="Eisen J.A."/>
            <person name="Darling A.E."/>
            <person name="Facciotti M.T."/>
        </authorList>
    </citation>
    <scope>NUCLEOTIDE SEQUENCE [LARGE SCALE GENOMIC DNA]</scope>
    <source>
        <strain evidence="2 3">DSM 12281</strain>
    </source>
</reference>
<sequence>MLTIVSTVIYGWLLIQLQGPEVLPIVFESGAEEELTIAFNLGEVAIPFLFAFLTTVVVHELLHGVVYQWYGYEVSYGVYWRMGAMYAAVFHQFHSREETLRVGIAPLVILTVICLLLLAVPYPVIATTAFFVLALNTAGSVGDVYAIWRFYRMPPKTLFYDINIGHMYVFEPE</sequence>
<keyword evidence="1" id="KW-0812">Transmembrane</keyword>
<feature type="transmembrane region" description="Helical" evidence="1">
    <location>
        <begin position="69"/>
        <end position="90"/>
    </location>
</feature>
<evidence type="ECO:0000313" key="2">
    <source>
        <dbReference type="EMBL" id="ELY86143.1"/>
    </source>
</evidence>
<dbReference type="EMBL" id="AOIL01000064">
    <property type="protein sequence ID" value="ELY86143.1"/>
    <property type="molecule type" value="Genomic_DNA"/>
</dbReference>
<feature type="transmembrane region" description="Helical" evidence="1">
    <location>
        <begin position="102"/>
        <end position="122"/>
    </location>
</feature>
<evidence type="ECO:0008006" key="4">
    <source>
        <dbReference type="Google" id="ProtNLM"/>
    </source>
</evidence>
<organism evidence="2 3">
    <name type="scientific">Natrialba taiwanensis DSM 12281</name>
    <dbReference type="NCBI Taxonomy" id="1230458"/>
    <lineage>
        <taxon>Archaea</taxon>
        <taxon>Methanobacteriati</taxon>
        <taxon>Methanobacteriota</taxon>
        <taxon>Stenosarchaea group</taxon>
        <taxon>Halobacteria</taxon>
        <taxon>Halobacteriales</taxon>
        <taxon>Natrialbaceae</taxon>
        <taxon>Natrialba</taxon>
    </lineage>
</organism>
<evidence type="ECO:0000256" key="1">
    <source>
        <dbReference type="SAM" id="Phobius"/>
    </source>
</evidence>
<keyword evidence="1" id="KW-1133">Transmembrane helix</keyword>
<evidence type="ECO:0000313" key="3">
    <source>
        <dbReference type="Proteomes" id="UP000011648"/>
    </source>
</evidence>
<feature type="transmembrane region" description="Helical" evidence="1">
    <location>
        <begin position="37"/>
        <end position="57"/>
    </location>
</feature>
<keyword evidence="3" id="KW-1185">Reference proteome</keyword>
<name>L9ZLU3_9EURY</name>
<protein>
    <recommendedName>
        <fullName evidence="4">DUF3267 domain-containing protein</fullName>
    </recommendedName>
</protein>
<feature type="transmembrane region" description="Helical" evidence="1">
    <location>
        <begin position="128"/>
        <end position="148"/>
    </location>
</feature>